<sequence length="63" mass="7451">MYKKTQFPEMMNTEQAARYIGIDTGTLRKWARNGDIPAHKVGPKLWRFFKSELAERMEMNENS</sequence>
<dbReference type="EMBL" id="CZBY01000017">
    <property type="protein sequence ID" value="CUQ89659.1"/>
    <property type="molecule type" value="Genomic_DNA"/>
</dbReference>
<dbReference type="AlphaFoldDB" id="A0A174ZY06"/>
<accession>A0A174ZY06</accession>
<dbReference type="GO" id="GO:0003677">
    <property type="term" value="F:DNA binding"/>
    <property type="evidence" value="ECO:0007669"/>
    <property type="project" value="InterPro"/>
</dbReference>
<dbReference type="NCBIfam" id="TIGR01764">
    <property type="entry name" value="excise"/>
    <property type="match status" value="1"/>
</dbReference>
<evidence type="ECO:0000313" key="2">
    <source>
        <dbReference type="EMBL" id="CUQ89659.1"/>
    </source>
</evidence>
<dbReference type="SUPFAM" id="SSF46955">
    <property type="entry name" value="Putative DNA-binding domain"/>
    <property type="match status" value="1"/>
</dbReference>
<evidence type="ECO:0000313" key="3">
    <source>
        <dbReference type="Proteomes" id="UP000095662"/>
    </source>
</evidence>
<dbReference type="Pfam" id="PF12728">
    <property type="entry name" value="HTH_17"/>
    <property type="match status" value="1"/>
</dbReference>
<dbReference type="InterPro" id="IPR010093">
    <property type="entry name" value="SinI_DNA-bd"/>
</dbReference>
<proteinExistence type="predicted"/>
<dbReference type="Proteomes" id="UP000095662">
    <property type="component" value="Unassembled WGS sequence"/>
</dbReference>
<dbReference type="Gene3D" id="1.10.1660.10">
    <property type="match status" value="1"/>
</dbReference>
<reference evidence="2 3" key="1">
    <citation type="submission" date="2015-09" db="EMBL/GenBank/DDBJ databases">
        <authorList>
            <consortium name="Pathogen Informatics"/>
        </authorList>
    </citation>
    <scope>NUCLEOTIDE SEQUENCE [LARGE SCALE GENOMIC DNA]</scope>
    <source>
        <strain evidence="2 3">2789STDY5834928</strain>
    </source>
</reference>
<gene>
    <name evidence="2" type="ORF">ERS852540_01974</name>
</gene>
<dbReference type="STRING" id="39492.ERS852540_01974"/>
<protein>
    <submittedName>
        <fullName evidence="2">DNA binding domain, excisionase family</fullName>
    </submittedName>
</protein>
<evidence type="ECO:0000259" key="1">
    <source>
        <dbReference type="Pfam" id="PF12728"/>
    </source>
</evidence>
<dbReference type="InterPro" id="IPR009061">
    <property type="entry name" value="DNA-bd_dom_put_sf"/>
</dbReference>
<organism evidence="2 3">
    <name type="scientific">[Eubacterium] siraeum</name>
    <dbReference type="NCBI Taxonomy" id="39492"/>
    <lineage>
        <taxon>Bacteria</taxon>
        <taxon>Bacillati</taxon>
        <taxon>Bacillota</taxon>
        <taxon>Clostridia</taxon>
        <taxon>Eubacteriales</taxon>
        <taxon>Oscillospiraceae</taxon>
        <taxon>Oscillospiraceae incertae sedis</taxon>
    </lineage>
</organism>
<name>A0A174ZY06_9FIRM</name>
<feature type="domain" description="Helix-turn-helix" evidence="1">
    <location>
        <begin position="10"/>
        <end position="59"/>
    </location>
</feature>
<dbReference type="InterPro" id="IPR041657">
    <property type="entry name" value="HTH_17"/>
</dbReference>
<dbReference type="OrthoDB" id="1862485at2"/>